<dbReference type="AlphaFoldDB" id="A0AAJ7S1A4"/>
<evidence type="ECO:0000313" key="4">
    <source>
        <dbReference type="RefSeq" id="XP_026669581.1"/>
    </source>
</evidence>
<dbReference type="Proteomes" id="UP000694925">
    <property type="component" value="Unplaced"/>
</dbReference>
<evidence type="ECO:0000313" key="5">
    <source>
        <dbReference type="RefSeq" id="XP_026669582.1"/>
    </source>
</evidence>
<name>A0AAJ7S1A4_9HYME</name>
<evidence type="ECO:0000313" key="3">
    <source>
        <dbReference type="Proteomes" id="UP000694925"/>
    </source>
</evidence>
<feature type="coiled-coil region" evidence="1">
    <location>
        <begin position="12"/>
        <end position="74"/>
    </location>
</feature>
<evidence type="ECO:0000256" key="2">
    <source>
        <dbReference type="SAM" id="MobiDB-lite"/>
    </source>
</evidence>
<feature type="compositionally biased region" description="Basic and acidic residues" evidence="2">
    <location>
        <begin position="90"/>
        <end position="105"/>
    </location>
</feature>
<proteinExistence type="predicted"/>
<evidence type="ECO:0000313" key="6">
    <source>
        <dbReference type="RefSeq" id="XP_026669583.1"/>
    </source>
</evidence>
<protein>
    <submittedName>
        <fullName evidence="4 5">Uncharacterized protein LOC113464379</fullName>
    </submittedName>
</protein>
<feature type="region of interest" description="Disordered" evidence="2">
    <location>
        <begin position="78"/>
        <end position="122"/>
    </location>
</feature>
<evidence type="ECO:0000313" key="7">
    <source>
        <dbReference type="RefSeq" id="XP_026669584.1"/>
    </source>
</evidence>
<dbReference type="GeneID" id="113464379"/>
<feature type="compositionally biased region" description="Basic and acidic residues" evidence="2">
    <location>
        <begin position="113"/>
        <end position="122"/>
    </location>
</feature>
<accession>A0AAJ7S1A4</accession>
<keyword evidence="1" id="KW-0175">Coiled coil</keyword>
<gene>
    <name evidence="4 5 6 7" type="primary">LOC113464379</name>
</gene>
<dbReference type="KEGG" id="ccal:113464379"/>
<evidence type="ECO:0000256" key="1">
    <source>
        <dbReference type="SAM" id="Coils"/>
    </source>
</evidence>
<organism evidence="3 6">
    <name type="scientific">Ceratina calcarata</name>
    <dbReference type="NCBI Taxonomy" id="156304"/>
    <lineage>
        <taxon>Eukaryota</taxon>
        <taxon>Metazoa</taxon>
        <taxon>Ecdysozoa</taxon>
        <taxon>Arthropoda</taxon>
        <taxon>Hexapoda</taxon>
        <taxon>Insecta</taxon>
        <taxon>Pterygota</taxon>
        <taxon>Neoptera</taxon>
        <taxon>Endopterygota</taxon>
        <taxon>Hymenoptera</taxon>
        <taxon>Apocrita</taxon>
        <taxon>Aculeata</taxon>
        <taxon>Apoidea</taxon>
        <taxon>Anthophila</taxon>
        <taxon>Apidae</taxon>
        <taxon>Ceratina</taxon>
        <taxon>Zadontomerus</taxon>
    </lineage>
</organism>
<keyword evidence="3" id="KW-1185">Reference proteome</keyword>
<dbReference type="RefSeq" id="XP_026669582.1">
    <property type="nucleotide sequence ID" value="XM_026813781.1"/>
</dbReference>
<reference evidence="4 5" key="1">
    <citation type="submission" date="2025-04" db="UniProtKB">
        <authorList>
            <consortium name="RefSeq"/>
        </authorList>
    </citation>
    <scope>IDENTIFICATION</scope>
    <source>
        <tissue evidence="4 5">Whole body</tissue>
    </source>
</reference>
<sequence>MENEIFYKQEDVDKLEEEINELHAFIAEKSEDIELLEEKLREKNMQLAEREDKIQHMQEEINYLKNRNVILLDEIKSIKKPEEPDTNDNIDSKDGQRDIIKEQLSTKDQNTQTDDKKDENQAEERIIALEKENRELRTTEITSCIQSQLSLN</sequence>
<dbReference type="RefSeq" id="XP_026669583.1">
    <property type="nucleotide sequence ID" value="XM_026813782.1"/>
</dbReference>
<dbReference type="RefSeq" id="XP_026669581.1">
    <property type="nucleotide sequence ID" value="XM_026813780.1"/>
</dbReference>
<dbReference type="RefSeq" id="XP_026669584.1">
    <property type="nucleotide sequence ID" value="XM_026813783.1"/>
</dbReference>